<comment type="caution">
    <text evidence="1">The sequence shown here is derived from an EMBL/GenBank/DDBJ whole genome shotgun (WGS) entry which is preliminary data.</text>
</comment>
<dbReference type="SUPFAM" id="SSF89447">
    <property type="entry name" value="AbrB/MazE/MraZ-like"/>
    <property type="match status" value="1"/>
</dbReference>
<proteinExistence type="predicted"/>
<dbReference type="InterPro" id="IPR037914">
    <property type="entry name" value="SpoVT-AbrB_sf"/>
</dbReference>
<name>A0A7Z9BTX7_9CYAN</name>
<evidence type="ECO:0000313" key="2">
    <source>
        <dbReference type="Proteomes" id="UP000182190"/>
    </source>
</evidence>
<sequence length="90" mass="10136">MEPMEITKLSGQGLVQIPPSLQTIYGWQEGQEILVIDTGEGILLKAKKPFPETRLEQVAGCLKYQGEPQSIEAFNDAIRQGIEEVWYDRS</sequence>
<gene>
    <name evidence="1" type="ORF">PL9631_520067</name>
</gene>
<reference evidence="1" key="1">
    <citation type="submission" date="2019-10" db="EMBL/GenBank/DDBJ databases">
        <authorList>
            <consortium name="Genoscope - CEA"/>
            <person name="William W."/>
        </authorList>
    </citation>
    <scope>NUCLEOTIDE SEQUENCE [LARGE SCALE GENOMIC DNA]</scope>
    <source>
        <strain evidence="1">BBR_PRJEB10994</strain>
    </source>
</reference>
<evidence type="ECO:0000313" key="1">
    <source>
        <dbReference type="EMBL" id="VXD20677.1"/>
    </source>
</evidence>
<organism evidence="1 2">
    <name type="scientific">Planktothrix paucivesiculata PCC 9631</name>
    <dbReference type="NCBI Taxonomy" id="671071"/>
    <lineage>
        <taxon>Bacteria</taxon>
        <taxon>Bacillati</taxon>
        <taxon>Cyanobacteriota</taxon>
        <taxon>Cyanophyceae</taxon>
        <taxon>Oscillatoriophycideae</taxon>
        <taxon>Oscillatoriales</taxon>
        <taxon>Microcoleaceae</taxon>
        <taxon>Planktothrix</taxon>
    </lineage>
</organism>
<dbReference type="Proteomes" id="UP000182190">
    <property type="component" value="Unassembled WGS sequence"/>
</dbReference>
<accession>A0A7Z9BTX7</accession>
<dbReference type="AlphaFoldDB" id="A0A7Z9BTX7"/>
<keyword evidence="2" id="KW-1185">Reference proteome</keyword>
<dbReference type="EMBL" id="CZCS02000193">
    <property type="protein sequence ID" value="VXD20677.1"/>
    <property type="molecule type" value="Genomic_DNA"/>
</dbReference>
<protein>
    <submittedName>
        <fullName evidence="1">Transcriptional regulator, AbrB family</fullName>
    </submittedName>
</protein>